<evidence type="ECO:0000313" key="3">
    <source>
        <dbReference type="EMBL" id="GGC92395.1"/>
    </source>
</evidence>
<keyword evidence="2" id="KW-0472">Membrane</keyword>
<feature type="compositionally biased region" description="Low complexity" evidence="1">
    <location>
        <begin position="11"/>
        <end position="26"/>
    </location>
</feature>
<comment type="caution">
    <text evidence="3">The sequence shown here is derived from an EMBL/GenBank/DDBJ whole genome shotgun (WGS) entry which is preliminary data.</text>
</comment>
<evidence type="ECO:0000256" key="2">
    <source>
        <dbReference type="SAM" id="Phobius"/>
    </source>
</evidence>
<accession>A0ABQ1P796</accession>
<feature type="transmembrane region" description="Helical" evidence="2">
    <location>
        <begin position="123"/>
        <end position="146"/>
    </location>
</feature>
<evidence type="ECO:0000313" key="4">
    <source>
        <dbReference type="Proteomes" id="UP000597761"/>
    </source>
</evidence>
<dbReference type="EMBL" id="BMJI01000011">
    <property type="protein sequence ID" value="GGC92395.1"/>
    <property type="molecule type" value="Genomic_DNA"/>
</dbReference>
<feature type="transmembrane region" description="Helical" evidence="2">
    <location>
        <begin position="77"/>
        <end position="102"/>
    </location>
</feature>
<feature type="transmembrane region" description="Helical" evidence="2">
    <location>
        <begin position="222"/>
        <end position="242"/>
    </location>
</feature>
<protein>
    <recommendedName>
        <fullName evidence="5">DUF4386 domain-containing protein</fullName>
    </recommendedName>
</protein>
<keyword evidence="4" id="KW-1185">Reference proteome</keyword>
<feature type="transmembrane region" description="Helical" evidence="2">
    <location>
        <begin position="41"/>
        <end position="65"/>
    </location>
</feature>
<evidence type="ECO:0000256" key="1">
    <source>
        <dbReference type="SAM" id="MobiDB-lite"/>
    </source>
</evidence>
<sequence>MSTSSDHARGTAAEHPTNAATTAAADARPHRRRATGPHAGALAIVTLAITVVGVGGSAAAAAAAFPSPTSLGGTVSAIATAVPGAVAWLAFCTFGSAVPLGIDAATLYTKLRQLRVAVPGPSIAWFGGSAAAVSLMVTGAVLWVVALPEVAATPSVTLALAGVAFLLGGVGFATGLGLLIAGIAVPGLTRGLLPGWLAWIGLALAVLGELSFLTMLLPAVAVVLPLVRFGGLAWLIAAGFVLHGARVHDHSRHWDTAD</sequence>
<proteinExistence type="predicted"/>
<evidence type="ECO:0008006" key="5">
    <source>
        <dbReference type="Google" id="ProtNLM"/>
    </source>
</evidence>
<reference evidence="4" key="1">
    <citation type="journal article" date="2019" name="Int. J. Syst. Evol. Microbiol.">
        <title>The Global Catalogue of Microorganisms (GCM) 10K type strain sequencing project: providing services to taxonomists for standard genome sequencing and annotation.</title>
        <authorList>
            <consortium name="The Broad Institute Genomics Platform"/>
            <consortium name="The Broad Institute Genome Sequencing Center for Infectious Disease"/>
            <person name="Wu L."/>
            <person name="Ma J."/>
        </authorList>
    </citation>
    <scope>NUCLEOTIDE SEQUENCE [LARGE SCALE GENOMIC DNA]</scope>
    <source>
        <strain evidence="4">CGMCC 1.15480</strain>
    </source>
</reference>
<feature type="transmembrane region" description="Helical" evidence="2">
    <location>
        <begin position="196"/>
        <end position="216"/>
    </location>
</feature>
<dbReference type="Proteomes" id="UP000597761">
    <property type="component" value="Unassembled WGS sequence"/>
</dbReference>
<gene>
    <name evidence="3" type="ORF">GCM10011512_19330</name>
</gene>
<feature type="region of interest" description="Disordered" evidence="1">
    <location>
        <begin position="1"/>
        <end position="33"/>
    </location>
</feature>
<keyword evidence="2" id="KW-1133">Transmembrane helix</keyword>
<dbReference type="RefSeq" id="WP_188668145.1">
    <property type="nucleotide sequence ID" value="NZ_BMJI01000011.1"/>
</dbReference>
<organism evidence="3 4">
    <name type="scientific">Tersicoccus solisilvae</name>
    <dbReference type="NCBI Taxonomy" id="1882339"/>
    <lineage>
        <taxon>Bacteria</taxon>
        <taxon>Bacillati</taxon>
        <taxon>Actinomycetota</taxon>
        <taxon>Actinomycetes</taxon>
        <taxon>Micrococcales</taxon>
        <taxon>Micrococcaceae</taxon>
        <taxon>Tersicoccus</taxon>
    </lineage>
</organism>
<keyword evidence="2" id="KW-0812">Transmembrane</keyword>
<name>A0ABQ1P796_9MICC</name>
<feature type="transmembrane region" description="Helical" evidence="2">
    <location>
        <begin position="158"/>
        <end position="184"/>
    </location>
</feature>